<dbReference type="RefSeq" id="WP_095328589.1">
    <property type="nucleotide sequence ID" value="NZ_NPBQ01000013.1"/>
</dbReference>
<proteinExistence type="predicted"/>
<name>A0AA91TWR2_NIACI</name>
<dbReference type="Proteomes" id="UP000216961">
    <property type="component" value="Unassembled WGS sequence"/>
</dbReference>
<sequence length="66" mass="8048">MDSKMKRHTLSEVISYVEEMMLEGSASYEMELFYQVFKWQGEYIDTKKHRKLINEIIREMNTYNGF</sequence>
<dbReference type="EMBL" id="NPBQ01000013">
    <property type="protein sequence ID" value="PAD85047.1"/>
    <property type="molecule type" value="Genomic_DNA"/>
</dbReference>
<reference evidence="1 2" key="1">
    <citation type="submission" date="2017-07" db="EMBL/GenBank/DDBJ databases">
        <title>Isolation and whole genome analysis of endospore-forming bacteria from heroin.</title>
        <authorList>
            <person name="Kalinowski J."/>
            <person name="Ahrens B."/>
            <person name="Al-Dilaimi A."/>
            <person name="Winkler A."/>
            <person name="Wibberg D."/>
            <person name="Schleenbecker U."/>
            <person name="Ruckert C."/>
            <person name="Wolfel R."/>
            <person name="Grass G."/>
        </authorList>
    </citation>
    <scope>NUCLEOTIDE SEQUENCE [LARGE SCALE GENOMIC DNA]</scope>
    <source>
        <strain evidence="1 2">7521-2</strain>
    </source>
</reference>
<dbReference type="AlphaFoldDB" id="A0AA91TWR2"/>
<organism evidence="1 2">
    <name type="scientific">Niallia circulans</name>
    <name type="common">Bacillus circulans</name>
    <dbReference type="NCBI Taxonomy" id="1397"/>
    <lineage>
        <taxon>Bacteria</taxon>
        <taxon>Bacillati</taxon>
        <taxon>Bacillota</taxon>
        <taxon>Bacilli</taxon>
        <taxon>Bacillales</taxon>
        <taxon>Bacillaceae</taxon>
        <taxon>Niallia</taxon>
    </lineage>
</organism>
<gene>
    <name evidence="1" type="ORF">CHH57_01675</name>
</gene>
<accession>A0AA91TWR2</accession>
<evidence type="ECO:0000313" key="1">
    <source>
        <dbReference type="EMBL" id="PAD85047.1"/>
    </source>
</evidence>
<protein>
    <submittedName>
        <fullName evidence="1">Uncharacterized protein</fullName>
    </submittedName>
</protein>
<evidence type="ECO:0000313" key="2">
    <source>
        <dbReference type="Proteomes" id="UP000216961"/>
    </source>
</evidence>
<comment type="caution">
    <text evidence="1">The sequence shown here is derived from an EMBL/GenBank/DDBJ whole genome shotgun (WGS) entry which is preliminary data.</text>
</comment>